<dbReference type="Pfam" id="PF01826">
    <property type="entry name" value="TIL"/>
    <property type="match status" value="1"/>
</dbReference>
<keyword evidence="4" id="KW-0732">Signal</keyword>
<evidence type="ECO:0000256" key="1">
    <source>
        <dbReference type="ARBA" id="ARBA00022690"/>
    </source>
</evidence>
<dbReference type="PANTHER" id="PTHR23259:SF70">
    <property type="entry name" value="ACCESSORY GLAND PROTEIN ACP62F-RELATED"/>
    <property type="match status" value="1"/>
</dbReference>
<dbReference type="VEuPathDB" id="VectorBase:AFUN009802"/>
<organism evidence="6">
    <name type="scientific">Anopheles funestus</name>
    <name type="common">African malaria mosquito</name>
    <dbReference type="NCBI Taxonomy" id="62324"/>
    <lineage>
        <taxon>Eukaryota</taxon>
        <taxon>Metazoa</taxon>
        <taxon>Ecdysozoa</taxon>
        <taxon>Arthropoda</taxon>
        <taxon>Hexapoda</taxon>
        <taxon>Insecta</taxon>
        <taxon>Pterygota</taxon>
        <taxon>Neoptera</taxon>
        <taxon>Endopterygota</taxon>
        <taxon>Diptera</taxon>
        <taxon>Nematocera</taxon>
        <taxon>Culicoidea</taxon>
        <taxon>Culicidae</taxon>
        <taxon>Anophelinae</taxon>
        <taxon>Anopheles</taxon>
    </lineage>
</organism>
<dbReference type="STRING" id="62324.A0A182RU49"/>
<evidence type="ECO:0000259" key="5">
    <source>
        <dbReference type="SMART" id="SM00181"/>
    </source>
</evidence>
<dbReference type="SMART" id="SM00181">
    <property type="entry name" value="EGF"/>
    <property type="match status" value="2"/>
</dbReference>
<dbReference type="VEuPathDB" id="VectorBase:AFUN2_001008"/>
<feature type="signal peptide" evidence="4">
    <location>
        <begin position="1"/>
        <end position="27"/>
    </location>
</feature>
<name>A0A182RU49_ANOFN</name>
<protein>
    <recommendedName>
        <fullName evidence="5">EGF-like domain-containing protein</fullName>
    </recommendedName>
</protein>
<dbReference type="SUPFAM" id="SSF57567">
    <property type="entry name" value="Serine protease inhibitors"/>
    <property type="match status" value="2"/>
</dbReference>
<dbReference type="EnsemblMetazoa" id="AFUN009802-RA">
    <property type="protein sequence ID" value="AFUN009802-PA"/>
    <property type="gene ID" value="AFUN009802"/>
</dbReference>
<dbReference type="PANTHER" id="PTHR23259">
    <property type="entry name" value="RIDDLE"/>
    <property type="match status" value="1"/>
</dbReference>
<evidence type="ECO:0000256" key="2">
    <source>
        <dbReference type="ARBA" id="ARBA00023157"/>
    </source>
</evidence>
<feature type="domain" description="EGF-like" evidence="5">
    <location>
        <begin position="138"/>
        <end position="180"/>
    </location>
</feature>
<feature type="region of interest" description="Disordered" evidence="3">
    <location>
        <begin position="368"/>
        <end position="390"/>
    </location>
</feature>
<dbReference type="AlphaFoldDB" id="A0A182RU49"/>
<reference evidence="6" key="1">
    <citation type="submission" date="2020-05" db="UniProtKB">
        <authorList>
            <consortium name="EnsemblMetazoa"/>
        </authorList>
    </citation>
    <scope>IDENTIFICATION</scope>
    <source>
        <strain evidence="6">FUMOZ</strain>
    </source>
</reference>
<evidence type="ECO:0000256" key="4">
    <source>
        <dbReference type="SAM" id="SignalP"/>
    </source>
</evidence>
<dbReference type="CDD" id="cd19941">
    <property type="entry name" value="TIL"/>
    <property type="match status" value="2"/>
</dbReference>
<dbReference type="GO" id="GO:0030414">
    <property type="term" value="F:peptidase inhibitor activity"/>
    <property type="evidence" value="ECO:0007669"/>
    <property type="project" value="UniProtKB-KW"/>
</dbReference>
<proteinExistence type="predicted"/>
<keyword evidence="2" id="KW-1015">Disulfide bond</keyword>
<dbReference type="Gene3D" id="2.10.25.10">
    <property type="entry name" value="Laminin"/>
    <property type="match status" value="2"/>
</dbReference>
<sequence>MVSTGTTLTAAGCSAIILLLVAGGSHCGTISTVHYGEPKHNICSPYEVLKSCEPCCEPTCEDDCQHAICRRAPDSVPVPTCVCRQGYVRHGGSCIRKEFCPSPYTVASSYDMFRPRQYYPTPRAYVRKSCGLNEKLSHCRPSCEPTCEKNCTGVKHPAVCIPETSCICKDGFVRHKGRCIQRYECPKRNPYLTRSMSGEYIDFDYVSMEAMKSDEDYSYKTQAEFTVKRPNVPTYEYKKPSQMAPMYIRTMATAANSPASGEHTTTYTTERPALYPPLCACHSANKKVTPAYLPQWEDNVSYDSTEEVSDIVPYVPSVGPYMKTASKCLFPPSPSPSVGLFSVPRKTLHAPPPVHQCDLNEPLDHFCGSGQQSSDAQDEPRKAPTIWPPVNPYSHRCTACKRNKLP</sequence>
<feature type="chain" id="PRO_5030024316" description="EGF-like domain-containing protein" evidence="4">
    <location>
        <begin position="28"/>
        <end position="406"/>
    </location>
</feature>
<evidence type="ECO:0000256" key="3">
    <source>
        <dbReference type="SAM" id="MobiDB-lite"/>
    </source>
</evidence>
<keyword evidence="1" id="KW-0646">Protease inhibitor</keyword>
<dbReference type="InterPro" id="IPR002919">
    <property type="entry name" value="TIL_dom"/>
</dbReference>
<dbReference type="InterPro" id="IPR000742">
    <property type="entry name" value="EGF"/>
</dbReference>
<dbReference type="InterPro" id="IPR036084">
    <property type="entry name" value="Ser_inhib-like_sf"/>
</dbReference>
<feature type="domain" description="EGF-like" evidence="5">
    <location>
        <begin position="59"/>
        <end position="95"/>
    </location>
</feature>
<dbReference type="InterPro" id="IPR051368">
    <property type="entry name" value="SerProtInhib-TIL_Domain"/>
</dbReference>
<evidence type="ECO:0000313" key="6">
    <source>
        <dbReference type="EnsemblMetazoa" id="AFUN009802-PA"/>
    </source>
</evidence>
<accession>A0A182RU49</accession>